<proteinExistence type="predicted"/>
<sequence>MLSCLILVYCNQKSIDSSDFQDRFALTEEDGLVIPLDSVSPPKAPFIQLLEEDNILTFFNAYNTSIYWYDLSQNEYLERTVLTSEGENQVLRPVGYHILNRDSIFVFDMLKNDLVLLNDKGKKLSVTSLINNAPMNDNNWILSYPQFFPKTVTPFIKVDNKLVFSGSFMWAIPDNILNSFKFTASLSLDNNEIVYNHSYPKTIYGSKFNWDDPYYTTVHYDWNPIEKLMVYSFPISNSLFTASLESEDLNEIKALESGSKTVKPISNKRPTREMMLNHLIESDIYAGIKFDKYKNVYYRVLMNGLSDTGGFKDLSGKSISIIIYDHKFNLLGKTNIGTLKNWNVDNMMVSQDGLLIEYIDFQSSNEDYMIFKLFKLIENEN</sequence>
<dbReference type="STRING" id="866536.Belba_1635"/>
<protein>
    <recommendedName>
        <fullName evidence="3">DUF4221 domain-containing protein</fullName>
    </recommendedName>
</protein>
<evidence type="ECO:0000313" key="1">
    <source>
        <dbReference type="EMBL" id="AFL84241.1"/>
    </source>
</evidence>
<dbReference type="EMBL" id="CP003281">
    <property type="protein sequence ID" value="AFL84241.1"/>
    <property type="molecule type" value="Genomic_DNA"/>
</dbReference>
<dbReference type="HOGENOM" id="CLU_059185_0_0_10"/>
<dbReference type="eggNOG" id="COG3391">
    <property type="taxonomic scope" value="Bacteria"/>
</dbReference>
<dbReference type="Pfam" id="PF13970">
    <property type="entry name" value="DUF4221"/>
    <property type="match status" value="1"/>
</dbReference>
<dbReference type="InterPro" id="IPR025316">
    <property type="entry name" value="DUF4221"/>
</dbReference>
<accession>I3Z4S3</accession>
<name>I3Z4S3_BELBD</name>
<dbReference type="AlphaFoldDB" id="I3Z4S3"/>
<organism evidence="1 2">
    <name type="scientific">Belliella baltica (strain DSM 15883 / CIP 108006 / LMG 21964 / BA134)</name>
    <dbReference type="NCBI Taxonomy" id="866536"/>
    <lineage>
        <taxon>Bacteria</taxon>
        <taxon>Pseudomonadati</taxon>
        <taxon>Bacteroidota</taxon>
        <taxon>Cytophagia</taxon>
        <taxon>Cytophagales</taxon>
        <taxon>Cyclobacteriaceae</taxon>
        <taxon>Belliella</taxon>
    </lineage>
</organism>
<gene>
    <name evidence="1" type="ordered locus">Belba_1635</name>
</gene>
<reference evidence="2" key="1">
    <citation type="submission" date="2012-06" db="EMBL/GenBank/DDBJ databases">
        <title>The complete genome of Belliella baltica DSM 15883.</title>
        <authorList>
            <person name="Lucas S."/>
            <person name="Copeland A."/>
            <person name="Lapidus A."/>
            <person name="Goodwin L."/>
            <person name="Pitluck S."/>
            <person name="Peters L."/>
            <person name="Mikhailova N."/>
            <person name="Davenport K."/>
            <person name="Kyrpides N."/>
            <person name="Mavromatis K."/>
            <person name="Pagani I."/>
            <person name="Ivanova N."/>
            <person name="Ovchinnikova G."/>
            <person name="Zeytun A."/>
            <person name="Detter J.C."/>
            <person name="Han C."/>
            <person name="Land M."/>
            <person name="Hauser L."/>
            <person name="Markowitz V."/>
            <person name="Cheng J.-F."/>
            <person name="Hugenholtz P."/>
            <person name="Woyke T."/>
            <person name="Wu D."/>
            <person name="Tindall B."/>
            <person name="Pomrenke H."/>
            <person name="Brambilla E."/>
            <person name="Klenk H.-P."/>
            <person name="Eisen J.A."/>
        </authorList>
    </citation>
    <scope>NUCLEOTIDE SEQUENCE [LARGE SCALE GENOMIC DNA]</scope>
    <source>
        <strain evidence="2">DSM 15883 / CIP 108006 / LMG 21964 / BA134</strain>
    </source>
</reference>
<keyword evidence="2" id="KW-1185">Reference proteome</keyword>
<dbReference type="KEGG" id="bbd:Belba_1635"/>
<dbReference type="Proteomes" id="UP000006050">
    <property type="component" value="Chromosome"/>
</dbReference>
<evidence type="ECO:0008006" key="3">
    <source>
        <dbReference type="Google" id="ProtNLM"/>
    </source>
</evidence>
<dbReference type="OrthoDB" id="828261at2"/>
<evidence type="ECO:0000313" key="2">
    <source>
        <dbReference type="Proteomes" id="UP000006050"/>
    </source>
</evidence>